<evidence type="ECO:0000256" key="8">
    <source>
        <dbReference type="ARBA" id="ARBA00022833"/>
    </source>
</evidence>
<keyword evidence="13" id="KW-1185">Reference proteome</keyword>
<organism evidence="12 13">
    <name type="scientific">Porites lobata</name>
    <dbReference type="NCBI Taxonomy" id="104759"/>
    <lineage>
        <taxon>Eukaryota</taxon>
        <taxon>Metazoa</taxon>
        <taxon>Cnidaria</taxon>
        <taxon>Anthozoa</taxon>
        <taxon>Hexacorallia</taxon>
        <taxon>Scleractinia</taxon>
        <taxon>Fungiina</taxon>
        <taxon>Poritidae</taxon>
        <taxon>Porites</taxon>
    </lineage>
</organism>
<sequence length="227" mass="25585">EFAIKLGYSNQVIDQAVQKLGSNVTQNTLLNELLKQTASLPYQISAREVVARGAPNASISASSNLRPIVIDGSNVAMSHGRQRIYSCRGIQLCVDWFRDRGHKEITVFVPSWRKEASRPDSPITDQEVLHNLERDGILVFTPSRKVNGWRIVCYDDRLITKLAAETDGIVVSNDNFRDLTKENAKWRETIEQRLLMYAFFGDVFLVPDNPLGRHGPNLTDFLRKGSA</sequence>
<dbReference type="PANTHER" id="PTHR12876:SF35">
    <property type="entry name" value="LD08718P-RELATED"/>
    <property type="match status" value="1"/>
</dbReference>
<gene>
    <name evidence="12" type="ORF">PLOB_00029795</name>
</gene>
<comment type="cofactor">
    <cofactor evidence="1">
        <name>Mg(2+)</name>
        <dbReference type="ChEBI" id="CHEBI:18420"/>
    </cofactor>
</comment>
<evidence type="ECO:0000259" key="11">
    <source>
        <dbReference type="Pfam" id="PF18039"/>
    </source>
</evidence>
<evidence type="ECO:0000313" key="12">
    <source>
        <dbReference type="EMBL" id="CAH3123584.1"/>
    </source>
</evidence>
<keyword evidence="9" id="KW-0460">Magnesium</keyword>
<feature type="domain" description="Rege-1 UBA-like" evidence="11">
    <location>
        <begin position="1"/>
        <end position="35"/>
    </location>
</feature>
<evidence type="ECO:0000256" key="6">
    <source>
        <dbReference type="ARBA" id="ARBA00022771"/>
    </source>
</evidence>
<evidence type="ECO:0000313" key="13">
    <source>
        <dbReference type="Proteomes" id="UP001159405"/>
    </source>
</evidence>
<proteinExistence type="inferred from homology"/>
<dbReference type="Gene3D" id="3.40.50.11980">
    <property type="match status" value="1"/>
</dbReference>
<feature type="domain" description="RNase NYN" evidence="10">
    <location>
        <begin position="65"/>
        <end position="219"/>
    </location>
</feature>
<evidence type="ECO:0000259" key="10">
    <source>
        <dbReference type="Pfam" id="PF11977"/>
    </source>
</evidence>
<reference evidence="12 13" key="1">
    <citation type="submission" date="2022-05" db="EMBL/GenBank/DDBJ databases">
        <authorList>
            <consortium name="Genoscope - CEA"/>
            <person name="William W."/>
        </authorList>
    </citation>
    <scope>NUCLEOTIDE SEQUENCE [LARGE SCALE GENOMIC DNA]</scope>
</reference>
<accession>A0ABN8NWH7</accession>
<evidence type="ECO:0000256" key="9">
    <source>
        <dbReference type="ARBA" id="ARBA00022842"/>
    </source>
</evidence>
<keyword evidence="7" id="KW-0378">Hydrolase</keyword>
<evidence type="ECO:0008006" key="14">
    <source>
        <dbReference type="Google" id="ProtNLM"/>
    </source>
</evidence>
<keyword evidence="6" id="KW-0863">Zinc-finger</keyword>
<protein>
    <recommendedName>
        <fullName evidence="14">RNase NYN domain-containing protein</fullName>
    </recommendedName>
</protein>
<keyword evidence="3" id="KW-0540">Nuclease</keyword>
<evidence type="ECO:0000256" key="5">
    <source>
        <dbReference type="ARBA" id="ARBA00022759"/>
    </source>
</evidence>
<dbReference type="InterPro" id="IPR040546">
    <property type="entry name" value="Rege-1_UBA-like"/>
</dbReference>
<evidence type="ECO:0000256" key="3">
    <source>
        <dbReference type="ARBA" id="ARBA00022722"/>
    </source>
</evidence>
<dbReference type="Pfam" id="PF11977">
    <property type="entry name" value="RNase_Zc3h12a"/>
    <property type="match status" value="1"/>
</dbReference>
<dbReference type="Proteomes" id="UP001159405">
    <property type="component" value="Unassembled WGS sequence"/>
</dbReference>
<feature type="non-terminal residue" evidence="12">
    <location>
        <position position="227"/>
    </location>
</feature>
<evidence type="ECO:0000256" key="1">
    <source>
        <dbReference type="ARBA" id="ARBA00001946"/>
    </source>
</evidence>
<name>A0ABN8NWH7_9CNID</name>
<comment type="caution">
    <text evidence="12">The sequence shown here is derived from an EMBL/GenBank/DDBJ whole genome shotgun (WGS) entry which is preliminary data.</text>
</comment>
<feature type="non-terminal residue" evidence="12">
    <location>
        <position position="1"/>
    </location>
</feature>
<keyword evidence="4" id="KW-0479">Metal-binding</keyword>
<dbReference type="EMBL" id="CALNXK010000038">
    <property type="protein sequence ID" value="CAH3123584.1"/>
    <property type="molecule type" value="Genomic_DNA"/>
</dbReference>
<keyword evidence="8" id="KW-0862">Zinc</keyword>
<comment type="similarity">
    <text evidence="2">Belongs to the ZC3H12 family.</text>
</comment>
<evidence type="ECO:0000256" key="7">
    <source>
        <dbReference type="ARBA" id="ARBA00022801"/>
    </source>
</evidence>
<dbReference type="Pfam" id="PF18039">
    <property type="entry name" value="UBA_6"/>
    <property type="match status" value="1"/>
</dbReference>
<dbReference type="PANTHER" id="PTHR12876">
    <property type="entry name" value="N4BP1-RELATED"/>
    <property type="match status" value="1"/>
</dbReference>
<keyword evidence="5" id="KW-0255">Endonuclease</keyword>
<evidence type="ECO:0000256" key="2">
    <source>
        <dbReference type="ARBA" id="ARBA00010922"/>
    </source>
</evidence>
<dbReference type="InterPro" id="IPR021869">
    <property type="entry name" value="RNase_Zc3h12_NYN"/>
</dbReference>
<evidence type="ECO:0000256" key="4">
    <source>
        <dbReference type="ARBA" id="ARBA00022723"/>
    </source>
</evidence>
<dbReference type="InterPro" id="IPR051101">
    <property type="entry name" value="ZC3H12/N4BP1_RNase_Reg"/>
</dbReference>